<accession>A0AAJ2ZMD4</accession>
<organism evidence="1 4">
    <name type="scientific">Micromonospora terminaliae</name>
    <dbReference type="NCBI Taxonomy" id="1914461"/>
    <lineage>
        <taxon>Bacteria</taxon>
        <taxon>Bacillati</taxon>
        <taxon>Actinomycetota</taxon>
        <taxon>Actinomycetes</taxon>
        <taxon>Micromonosporales</taxon>
        <taxon>Micromonosporaceae</taxon>
        <taxon>Micromonospora</taxon>
    </lineage>
</organism>
<evidence type="ECO:0000313" key="4">
    <source>
        <dbReference type="Proteomes" id="UP000477779"/>
    </source>
</evidence>
<proteinExistence type="predicted"/>
<protein>
    <submittedName>
        <fullName evidence="1">SRPBCC family protein</fullName>
    </submittedName>
</protein>
<name>A0AAJ2ZMD4_9ACTN</name>
<gene>
    <name evidence="1" type="ORF">G3561_30640</name>
    <name evidence="2" type="ORF">GCE86_15730</name>
</gene>
<dbReference type="EMBL" id="JAAHBZ010000022">
    <property type="protein sequence ID" value="NES31898.1"/>
    <property type="molecule type" value="Genomic_DNA"/>
</dbReference>
<dbReference type="AlphaFoldDB" id="A0AAJ2ZMD4"/>
<dbReference type="Gene3D" id="3.30.530.20">
    <property type="match status" value="1"/>
</dbReference>
<dbReference type="EMBL" id="CP045309">
    <property type="protein sequence ID" value="QGL48347.1"/>
    <property type="molecule type" value="Genomic_DNA"/>
</dbReference>
<dbReference type="Proteomes" id="UP000477779">
    <property type="component" value="Unassembled WGS sequence"/>
</dbReference>
<evidence type="ECO:0000313" key="2">
    <source>
        <dbReference type="EMBL" id="QGL48347.1"/>
    </source>
</evidence>
<dbReference type="Pfam" id="PF10604">
    <property type="entry name" value="Polyketide_cyc2"/>
    <property type="match status" value="1"/>
</dbReference>
<reference evidence="1 4" key="2">
    <citation type="submission" date="2020-02" db="EMBL/GenBank/DDBJ databases">
        <title>WGS of Micromonospora spp. isolated from hot spring.</title>
        <authorList>
            <person name="Thawai C."/>
        </authorList>
    </citation>
    <scope>NUCLEOTIDE SEQUENCE [LARGE SCALE GENOMIC DNA]</scope>
    <source>
        <strain evidence="1 4">TMS7</strain>
    </source>
</reference>
<dbReference type="Proteomes" id="UP000402241">
    <property type="component" value="Chromosome"/>
</dbReference>
<evidence type="ECO:0000313" key="3">
    <source>
        <dbReference type="Proteomes" id="UP000402241"/>
    </source>
</evidence>
<dbReference type="SUPFAM" id="SSF55961">
    <property type="entry name" value="Bet v1-like"/>
    <property type="match status" value="1"/>
</dbReference>
<dbReference type="RefSeq" id="WP_154227674.1">
    <property type="nucleotide sequence ID" value="NZ_CP045309.1"/>
</dbReference>
<dbReference type="InterPro" id="IPR023393">
    <property type="entry name" value="START-like_dom_sf"/>
</dbReference>
<keyword evidence="3" id="KW-1185">Reference proteome</keyword>
<evidence type="ECO:0000313" key="1">
    <source>
        <dbReference type="EMBL" id="NES31898.1"/>
    </source>
</evidence>
<dbReference type="InterPro" id="IPR019587">
    <property type="entry name" value="Polyketide_cyclase/dehydratase"/>
</dbReference>
<sequence>MSTTESRHLSVHIDRPVAEVYAFVADPGNLPRWAPGLGTSVVREGGGWFVETPEGRARLTFAPRNEYGVLDHEVETPSGETVYVPLRAIADGHGSEVVFTLRRSPGMTDADFERDAGLVSADLALLKKVLETPSA</sequence>
<reference evidence="2 3" key="1">
    <citation type="submission" date="2019-10" db="EMBL/GenBank/DDBJ databases">
        <title>Genome Sequence of Micromonospora terminaliae DSM 101760.</title>
        <authorList>
            <person name="Guo L."/>
        </authorList>
    </citation>
    <scope>NUCLEOTIDE SEQUENCE [LARGE SCALE GENOMIC DNA]</scope>
    <source>
        <strain evidence="2 3">DSM 101760</strain>
    </source>
</reference>